<evidence type="ECO:0000313" key="2">
    <source>
        <dbReference type="EMBL" id="EHS84786.1"/>
    </source>
</evidence>
<reference evidence="2 3" key="1">
    <citation type="journal article" date="2013" name="Genome Announc.">
        <title>Genome Sequence of Lactobacillus gastricus PS3, a Strain Isolated from Human Milk.</title>
        <authorList>
            <person name="Martin V."/>
            <person name="Cardenas N."/>
            <person name="Jimenez E."/>
            <person name="Maldonado A."/>
            <person name="Rodriguez J.M."/>
            <person name="Fernandez L."/>
        </authorList>
    </citation>
    <scope>NUCLEOTIDE SEQUENCE [LARGE SCALE GENOMIC DNA]</scope>
    <source>
        <strain evidence="2 3">PS3</strain>
    </source>
</reference>
<protein>
    <recommendedName>
        <fullName evidence="1">Regulatory protein YycH domain-containing protein</fullName>
    </recommendedName>
</protein>
<name>H4GL20_9LACO</name>
<feature type="domain" description="Regulatory protein YycH" evidence="1">
    <location>
        <begin position="15"/>
        <end position="428"/>
    </location>
</feature>
<evidence type="ECO:0000313" key="3">
    <source>
        <dbReference type="Proteomes" id="UP000004567"/>
    </source>
</evidence>
<evidence type="ECO:0000259" key="1">
    <source>
        <dbReference type="Pfam" id="PF07435"/>
    </source>
</evidence>
<comment type="caution">
    <text evidence="2">The sequence shown here is derived from an EMBL/GenBank/DDBJ whole genome shotgun (WGS) entry which is preliminary data.</text>
</comment>
<gene>
    <name evidence="2" type="ORF">PS3_14590</name>
</gene>
<accession>H4GL20</accession>
<dbReference type="CDD" id="cd15787">
    <property type="entry name" value="YycH_N"/>
    <property type="match status" value="1"/>
</dbReference>
<dbReference type="STRING" id="1144300.PS3_14590"/>
<dbReference type="Pfam" id="PF07435">
    <property type="entry name" value="YycH"/>
    <property type="match status" value="1"/>
</dbReference>
<proteinExistence type="predicted"/>
<organism evidence="2 3">
    <name type="scientific">Limosilactobacillus gastricus PS3</name>
    <dbReference type="NCBI Taxonomy" id="1144300"/>
    <lineage>
        <taxon>Bacteria</taxon>
        <taxon>Bacillati</taxon>
        <taxon>Bacillota</taxon>
        <taxon>Bacilli</taxon>
        <taxon>Lactobacillales</taxon>
        <taxon>Lactobacillaceae</taxon>
        <taxon>Limosilactobacillus</taxon>
    </lineage>
</organism>
<dbReference type="PATRIC" id="fig|1144300.3.peg.1770"/>
<dbReference type="InterPro" id="IPR042274">
    <property type="entry name" value="YycH/YycI_2"/>
</dbReference>
<dbReference type="EMBL" id="AICN01000077">
    <property type="protein sequence ID" value="EHS84786.1"/>
    <property type="molecule type" value="Genomic_DNA"/>
</dbReference>
<sequence>MIKWMKTNLLPLGVIIAVVISVVLSISVWINPYQANRIPASNSTSSTNDSLTSMGSVYQANQVVVTKQDGSQQLLYNQKRNPALTIQQALTKAKMSGLNRVANGDSGKYLDYLRMANTVTISFPDQISMTVFNQVFDQSLDADRLATVNYVVVPLNDRSRVYLLADQGKKVYRVKVDQLSLKTIKQSLKGGRRVDVDHKIVNGTPILSYPHEYTLPTYSYDVSQHNVDNLAQTLLATANSNTIDTERNGNQIIYTNGNSHRMTYNRQTGSIQYDNYLGKDQKYGRQSLESHLYNRLKKLSIDLTGIYFDTVSQAGQTVTYRSFVQGFPIFSSRNYGTILIKSNNDGMERYQLSNYYLGLPQTSDGTTVTMPSSAVVSNALKESGQLKKVKGMRIGYTWNNDDTETVTLEPTYYVYYNGNWVPYQTLLKEE</sequence>
<dbReference type="InterPro" id="IPR009996">
    <property type="entry name" value="YycH"/>
</dbReference>
<dbReference type="Proteomes" id="UP000004567">
    <property type="component" value="Unassembled WGS sequence"/>
</dbReference>
<dbReference type="Gene3D" id="3.30.310.160">
    <property type="entry name" value="YycH protein, domain 2"/>
    <property type="match status" value="1"/>
</dbReference>
<dbReference type="RefSeq" id="WP_007122752.1">
    <property type="nucleotide sequence ID" value="NZ_AICN01000077.1"/>
</dbReference>
<dbReference type="AlphaFoldDB" id="H4GL20"/>